<protein>
    <submittedName>
        <fullName evidence="1">Uncharacterized protein</fullName>
    </submittedName>
</protein>
<reference evidence="1 2" key="1">
    <citation type="submission" date="2019-05" db="EMBL/GenBank/DDBJ databases">
        <title>The metagenome of a microbial culture collection derived from dairy environment covers the genomic content of the human microbiome.</title>
        <authorList>
            <person name="Roder T."/>
            <person name="Wuthrich D."/>
            <person name="Sattari Z."/>
            <person name="Von Ah U."/>
            <person name="Bar C."/>
            <person name="Ronchi F."/>
            <person name="Macpherson A.J."/>
            <person name="Ganal-Vonarburg S.C."/>
            <person name="Bruggmann R."/>
            <person name="Vergeres G."/>
        </authorList>
    </citation>
    <scope>NUCLEOTIDE SEQUENCE [LARGE SCALE GENOMIC DNA]</scope>
    <source>
        <strain evidence="1 2">FAM 18815</strain>
    </source>
</reference>
<dbReference type="RefSeq" id="WP_138475003.1">
    <property type="nucleotide sequence ID" value="NZ_VBTH01000039.1"/>
</dbReference>
<name>A0A5R9BQ58_9LACO</name>
<organism evidence="1 2">
    <name type="scientific">Pediococcus stilesii</name>
    <dbReference type="NCBI Taxonomy" id="331679"/>
    <lineage>
        <taxon>Bacteria</taxon>
        <taxon>Bacillati</taxon>
        <taxon>Bacillota</taxon>
        <taxon>Bacilli</taxon>
        <taxon>Lactobacillales</taxon>
        <taxon>Lactobacillaceae</taxon>
        <taxon>Pediococcus</taxon>
    </lineage>
</organism>
<dbReference type="Proteomes" id="UP000305541">
    <property type="component" value="Unassembled WGS sequence"/>
</dbReference>
<gene>
    <name evidence="1" type="ORF">FEZ51_10360</name>
</gene>
<dbReference type="EMBL" id="VBTH01000039">
    <property type="protein sequence ID" value="TLQ02796.1"/>
    <property type="molecule type" value="Genomic_DNA"/>
</dbReference>
<comment type="caution">
    <text evidence="1">The sequence shown here is derived from an EMBL/GenBank/DDBJ whole genome shotgun (WGS) entry which is preliminary data.</text>
</comment>
<proteinExistence type="predicted"/>
<dbReference type="AlphaFoldDB" id="A0A5R9BQ58"/>
<evidence type="ECO:0000313" key="1">
    <source>
        <dbReference type="EMBL" id="TLQ02796.1"/>
    </source>
</evidence>
<evidence type="ECO:0000313" key="2">
    <source>
        <dbReference type="Proteomes" id="UP000305541"/>
    </source>
</evidence>
<sequence>MGDKKIVTLTNSEGIITYPRTKTEAIIDFPDFEKKIENLQADNITFGENITEGLSILNGVKQYSSGGQPFFRLKKIGGDSFIYLFGVFTNIKIAGNGDRVAVMQLPKKYFDGVYYTFSSPGSNSTVVNWEVQDCQLKVHGVSDSTNEWYPVSIYLFGGGI</sequence>
<accession>A0A5R9BQ58</accession>